<evidence type="ECO:0000256" key="2">
    <source>
        <dbReference type="ARBA" id="ARBA00009539"/>
    </source>
</evidence>
<reference evidence="8 9" key="1">
    <citation type="submission" date="2018-07" db="EMBL/GenBank/DDBJ databases">
        <title>Microbacterium endoborsara sp. nov., a novel actinobacterium isolated from Borszczowia aralocaspica.</title>
        <authorList>
            <person name="An D."/>
        </authorList>
    </citation>
    <scope>NUCLEOTIDE SEQUENCE [LARGE SCALE GENOMIC DNA]</scope>
    <source>
        <strain evidence="8 9">C1.15228</strain>
    </source>
</reference>
<feature type="domain" description="DHFR" evidence="7">
    <location>
        <begin position="3"/>
        <end position="175"/>
    </location>
</feature>
<keyword evidence="6" id="KW-0560">Oxidoreductase</keyword>
<dbReference type="RefSeq" id="WP_082943283.1">
    <property type="nucleotide sequence ID" value="NZ_BMHU01000006.1"/>
</dbReference>
<dbReference type="GO" id="GO:0006730">
    <property type="term" value="P:one-carbon metabolic process"/>
    <property type="evidence" value="ECO:0007669"/>
    <property type="project" value="UniProtKB-KW"/>
</dbReference>
<dbReference type="PANTHER" id="PTHR48069:SF3">
    <property type="entry name" value="DIHYDROFOLATE REDUCTASE"/>
    <property type="match status" value="1"/>
</dbReference>
<dbReference type="Gene3D" id="3.40.430.10">
    <property type="entry name" value="Dihydrofolate Reductase, subunit A"/>
    <property type="match status" value="1"/>
</dbReference>
<dbReference type="CDD" id="cd00209">
    <property type="entry name" value="DHFR"/>
    <property type="match status" value="1"/>
</dbReference>
<evidence type="ECO:0000256" key="6">
    <source>
        <dbReference type="ARBA" id="ARBA00023002"/>
    </source>
</evidence>
<name>A0A367Y2U5_9MICO</name>
<evidence type="ECO:0000256" key="4">
    <source>
        <dbReference type="ARBA" id="ARBA00022563"/>
    </source>
</evidence>
<dbReference type="GO" id="GO:0046452">
    <property type="term" value="P:dihydrofolate metabolic process"/>
    <property type="evidence" value="ECO:0007669"/>
    <property type="project" value="TreeGrafter"/>
</dbReference>
<dbReference type="Proteomes" id="UP000253508">
    <property type="component" value="Unassembled WGS sequence"/>
</dbReference>
<dbReference type="OrthoDB" id="5148454at2"/>
<keyword evidence="9" id="KW-1185">Reference proteome</keyword>
<dbReference type="AlphaFoldDB" id="A0A367Y2U5"/>
<evidence type="ECO:0000313" key="9">
    <source>
        <dbReference type="Proteomes" id="UP000253508"/>
    </source>
</evidence>
<dbReference type="GO" id="GO:0050661">
    <property type="term" value="F:NADP binding"/>
    <property type="evidence" value="ECO:0007669"/>
    <property type="project" value="InterPro"/>
</dbReference>
<evidence type="ECO:0000256" key="3">
    <source>
        <dbReference type="ARBA" id="ARBA00012856"/>
    </source>
</evidence>
<accession>A0A367Y2U5</accession>
<dbReference type="EMBL" id="QORO01000002">
    <property type="protein sequence ID" value="RCK60216.1"/>
    <property type="molecule type" value="Genomic_DNA"/>
</dbReference>
<keyword evidence="4" id="KW-0554">One-carbon metabolism</keyword>
<dbReference type="GO" id="GO:0004146">
    <property type="term" value="F:dihydrofolate reductase activity"/>
    <property type="evidence" value="ECO:0007669"/>
    <property type="project" value="UniProtKB-EC"/>
</dbReference>
<keyword evidence="5" id="KW-0521">NADP</keyword>
<dbReference type="PROSITE" id="PS51330">
    <property type="entry name" value="DHFR_2"/>
    <property type="match status" value="1"/>
</dbReference>
<dbReference type="SUPFAM" id="SSF53597">
    <property type="entry name" value="Dihydrofolate reductase-like"/>
    <property type="match status" value="1"/>
</dbReference>
<proteinExistence type="inferred from homology"/>
<gene>
    <name evidence="8" type="ORF">DTO57_08860</name>
</gene>
<dbReference type="InterPro" id="IPR001796">
    <property type="entry name" value="DHFR_dom"/>
</dbReference>
<dbReference type="UniPathway" id="UPA00077">
    <property type="reaction ID" value="UER00158"/>
</dbReference>
<dbReference type="InterPro" id="IPR012259">
    <property type="entry name" value="DHFR"/>
</dbReference>
<protein>
    <recommendedName>
        <fullName evidence="3">dihydrofolate reductase</fullName>
        <ecNumber evidence="3">1.5.1.3</ecNumber>
    </recommendedName>
</protein>
<evidence type="ECO:0000259" key="7">
    <source>
        <dbReference type="PROSITE" id="PS51330"/>
    </source>
</evidence>
<dbReference type="InterPro" id="IPR024072">
    <property type="entry name" value="DHFR-like_dom_sf"/>
</dbReference>
<comment type="caution">
    <text evidence="8">The sequence shown here is derived from an EMBL/GenBank/DDBJ whole genome shotgun (WGS) entry which is preliminary data.</text>
</comment>
<dbReference type="PANTHER" id="PTHR48069">
    <property type="entry name" value="DIHYDROFOLATE REDUCTASE"/>
    <property type="match status" value="1"/>
</dbReference>
<comment type="similarity">
    <text evidence="2">Belongs to the dihydrofolate reductase family.</text>
</comment>
<evidence type="ECO:0000256" key="1">
    <source>
        <dbReference type="ARBA" id="ARBA00004903"/>
    </source>
</evidence>
<comment type="pathway">
    <text evidence="1">Cofactor biosynthesis; tetrahydrofolate biosynthesis; 5,6,7,8-tetrahydrofolate from 7,8-dihydrofolate: step 1/1.</text>
</comment>
<dbReference type="GO" id="GO:0046655">
    <property type="term" value="P:folic acid metabolic process"/>
    <property type="evidence" value="ECO:0007669"/>
    <property type="project" value="TreeGrafter"/>
</dbReference>
<evidence type="ECO:0000256" key="5">
    <source>
        <dbReference type="ARBA" id="ARBA00022857"/>
    </source>
</evidence>
<organism evidence="8 9">
    <name type="scientific">Microbacterium sorbitolivorans</name>
    <dbReference type="NCBI Taxonomy" id="1867410"/>
    <lineage>
        <taxon>Bacteria</taxon>
        <taxon>Bacillati</taxon>
        <taxon>Actinomycetota</taxon>
        <taxon>Actinomycetes</taxon>
        <taxon>Micrococcales</taxon>
        <taxon>Microbacteriaceae</taxon>
        <taxon>Microbacterium</taxon>
    </lineage>
</organism>
<dbReference type="EC" id="1.5.1.3" evidence="3"/>
<dbReference type="GO" id="GO:0046654">
    <property type="term" value="P:tetrahydrofolate biosynthetic process"/>
    <property type="evidence" value="ECO:0007669"/>
    <property type="project" value="UniProtKB-UniPathway"/>
</dbReference>
<sequence length="175" mass="19246">MKPVILIAAIDNDRGIGLRGSMPWKIPGEAKYTAQRTLRTSSPDMINALIMGRKTYESLPPHRRPLPGRHSLVITSRSIGEPVGVATSVDEALRVCGEMSDVESIFVFGGAEIYSQALAAALPDTLLISNIPGHYGCDTFLDPIPSTYRLERTSNHKHGTVMVRHETYVRDFGKE</sequence>
<dbReference type="Pfam" id="PF00186">
    <property type="entry name" value="DHFR_1"/>
    <property type="match status" value="1"/>
</dbReference>
<dbReference type="PRINTS" id="PR00070">
    <property type="entry name" value="DHFR"/>
</dbReference>
<evidence type="ECO:0000313" key="8">
    <source>
        <dbReference type="EMBL" id="RCK60216.1"/>
    </source>
</evidence>